<sequence>MDRLNRTFLLFLLLIILLDSPLICHSWGWFFSSSTEHTDSSSSYSVSHKSNPEFSMEVFNNPKAVQVVKDAKNKLVGPNTCWQNAYKHLFSGCKDMIATEENRKRFAWYLSDCFLKDSGRPDLPICNDKSTMMSCLKKLDDHEHKIYLEFLLESNTICQQLQSNVFKNEIERLMNELVRSGHNAEEKMDILGEKTDVLVKSSSVIHESLGSIDVRVQNVAHVTNAIETQVSGVSQQTKEIYQEQKIIAETQLVLREDQVKMRETLKDGMEIFNDAYTKIEEGVDKLKNDTKQIEGEMNKLGNKMSSKLSDLHSKADDIGNMTGTSLDKQQKLLDGQSEALDNLQFLTRFQTEALQESRSTLKRLAEFSQEQQEDLAKRQEQLQKVHEHLFENSKSMLAAQEAFEAKQASMFIALDKLFALHNAMLLESRVIKAFFIYFLSTFVIYMFTSTKQTYTIRPRLYIGLCATLALEVASLRYVNDAEHQAWTINLVRSLFAVLASAQLLHAAFTYRDYEVLNHQILLRLVDKVNEMQSKREISWDEDTESELDWSSWIDTDLTDDDDNLGDPDYRIPLEIKDKNPAITSSMTRRLYNFRPR</sequence>
<dbReference type="AlphaFoldDB" id="A0ABD1A1P8"/>
<reference evidence="3 5" key="1">
    <citation type="submission" date="2024-04" db="EMBL/GenBank/DDBJ databases">
        <title>Genome assembly C_amara_ONT_v2.</title>
        <authorList>
            <person name="Yant L."/>
            <person name="Moore C."/>
            <person name="Slenker M."/>
        </authorList>
    </citation>
    <scope>NUCLEOTIDE SEQUENCE [LARGE SCALE GENOMIC DNA]</scope>
    <source>
        <tissue evidence="3">Leaf</tissue>
    </source>
</reference>
<proteinExistence type="predicted"/>
<keyword evidence="1" id="KW-0472">Membrane</keyword>
<gene>
    <name evidence="3" type="ORF">V5N11_009688</name>
    <name evidence="4" type="ORF">V5N11_027869</name>
</gene>
<feature type="transmembrane region" description="Helical" evidence="1">
    <location>
        <begin position="430"/>
        <end position="448"/>
    </location>
</feature>
<dbReference type="EMBL" id="JBANAX010000617">
    <property type="protein sequence ID" value="KAL1200513.1"/>
    <property type="molecule type" value="Genomic_DNA"/>
</dbReference>
<accession>A0ABD1A1P8</accession>
<dbReference type="InterPro" id="IPR040346">
    <property type="entry name" value="GEX1/Brambleberry"/>
</dbReference>
<name>A0ABD1A1P8_CARAN</name>
<evidence type="ECO:0000313" key="5">
    <source>
        <dbReference type="Proteomes" id="UP001558713"/>
    </source>
</evidence>
<evidence type="ECO:0000313" key="4">
    <source>
        <dbReference type="EMBL" id="KAL1209662.1"/>
    </source>
</evidence>
<dbReference type="Proteomes" id="UP001558713">
    <property type="component" value="Unassembled WGS sequence"/>
</dbReference>
<dbReference type="PANTHER" id="PTHR33538">
    <property type="entry name" value="PROTEIN GAMETE EXPRESSED 1"/>
    <property type="match status" value="1"/>
</dbReference>
<protein>
    <submittedName>
        <fullName evidence="3">Protein GAMETE EXPRESSED 1</fullName>
    </submittedName>
</protein>
<feature type="chain" id="PRO_5044723146" evidence="2">
    <location>
        <begin position="25"/>
        <end position="596"/>
    </location>
</feature>
<keyword evidence="5" id="KW-1185">Reference proteome</keyword>
<evidence type="ECO:0000256" key="1">
    <source>
        <dbReference type="SAM" id="Phobius"/>
    </source>
</evidence>
<keyword evidence="1" id="KW-0812">Transmembrane</keyword>
<evidence type="ECO:0000313" key="3">
    <source>
        <dbReference type="EMBL" id="KAL1200513.1"/>
    </source>
</evidence>
<keyword evidence="1" id="KW-1133">Transmembrane helix</keyword>
<dbReference type="EMBL" id="JBANAX010000410">
    <property type="protein sequence ID" value="KAL1209662.1"/>
    <property type="molecule type" value="Genomic_DNA"/>
</dbReference>
<evidence type="ECO:0000256" key="2">
    <source>
        <dbReference type="SAM" id="SignalP"/>
    </source>
</evidence>
<dbReference type="PANTHER" id="PTHR33538:SF2">
    <property type="entry name" value="PROTEIN GAMETE EXPRESSED 1"/>
    <property type="match status" value="1"/>
</dbReference>
<organism evidence="3 5">
    <name type="scientific">Cardamine amara subsp. amara</name>
    <dbReference type="NCBI Taxonomy" id="228776"/>
    <lineage>
        <taxon>Eukaryota</taxon>
        <taxon>Viridiplantae</taxon>
        <taxon>Streptophyta</taxon>
        <taxon>Embryophyta</taxon>
        <taxon>Tracheophyta</taxon>
        <taxon>Spermatophyta</taxon>
        <taxon>Magnoliopsida</taxon>
        <taxon>eudicotyledons</taxon>
        <taxon>Gunneridae</taxon>
        <taxon>Pentapetalae</taxon>
        <taxon>rosids</taxon>
        <taxon>malvids</taxon>
        <taxon>Brassicales</taxon>
        <taxon>Brassicaceae</taxon>
        <taxon>Cardamineae</taxon>
        <taxon>Cardamine</taxon>
    </lineage>
</organism>
<feature type="signal peptide" evidence="2">
    <location>
        <begin position="1"/>
        <end position="24"/>
    </location>
</feature>
<keyword evidence="2" id="KW-0732">Signal</keyword>
<comment type="caution">
    <text evidence="3">The sequence shown here is derived from an EMBL/GenBank/DDBJ whole genome shotgun (WGS) entry which is preliminary data.</text>
</comment>